<evidence type="ECO:0000256" key="6">
    <source>
        <dbReference type="ARBA" id="ARBA00023015"/>
    </source>
</evidence>
<dbReference type="GO" id="GO:0003677">
    <property type="term" value="F:DNA binding"/>
    <property type="evidence" value="ECO:0007669"/>
    <property type="project" value="UniProtKB-KW"/>
</dbReference>
<sequence>MTNTVEMKPSILKPLAREAPANKPFRCQLCGKSFSQAANLTAHKRVHTGKFYSPWNFYQSGQLPQILKSWR</sequence>
<evidence type="ECO:0000256" key="7">
    <source>
        <dbReference type="ARBA" id="ARBA00023125"/>
    </source>
</evidence>
<dbReference type="GO" id="GO:0005634">
    <property type="term" value="C:nucleus"/>
    <property type="evidence" value="ECO:0007669"/>
    <property type="project" value="UniProtKB-SubCell"/>
</dbReference>
<name>A0A0B1SKB3_OESDE</name>
<keyword evidence="7" id="KW-0238">DNA-binding</keyword>
<keyword evidence="4 10" id="KW-0863">Zinc-finger</keyword>
<dbReference type="Gene3D" id="3.30.160.60">
    <property type="entry name" value="Classic Zinc Finger"/>
    <property type="match status" value="1"/>
</dbReference>
<dbReference type="PROSITE" id="PS00028">
    <property type="entry name" value="ZINC_FINGER_C2H2_1"/>
    <property type="match status" value="1"/>
</dbReference>
<comment type="subcellular location">
    <subcellularLocation>
        <location evidence="1">Nucleus</location>
    </subcellularLocation>
</comment>
<dbReference type="GO" id="GO:0008270">
    <property type="term" value="F:zinc ion binding"/>
    <property type="evidence" value="ECO:0007669"/>
    <property type="project" value="UniProtKB-KW"/>
</dbReference>
<evidence type="ECO:0000256" key="5">
    <source>
        <dbReference type="ARBA" id="ARBA00022833"/>
    </source>
</evidence>
<gene>
    <name evidence="12" type="ORF">OESDEN_16330</name>
</gene>
<dbReference type="FunFam" id="3.30.160.60:FF:001638">
    <property type="entry name" value="Zinc finger protein 668"/>
    <property type="match status" value="1"/>
</dbReference>
<evidence type="ECO:0000256" key="3">
    <source>
        <dbReference type="ARBA" id="ARBA00022737"/>
    </source>
</evidence>
<keyword evidence="3" id="KW-0677">Repeat</keyword>
<evidence type="ECO:0000256" key="4">
    <source>
        <dbReference type="ARBA" id="ARBA00022771"/>
    </source>
</evidence>
<evidence type="ECO:0000313" key="13">
    <source>
        <dbReference type="Proteomes" id="UP000053660"/>
    </source>
</evidence>
<evidence type="ECO:0000256" key="2">
    <source>
        <dbReference type="ARBA" id="ARBA00022723"/>
    </source>
</evidence>
<dbReference type="InterPro" id="IPR036236">
    <property type="entry name" value="Znf_C2H2_sf"/>
</dbReference>
<evidence type="ECO:0000259" key="11">
    <source>
        <dbReference type="PROSITE" id="PS50157"/>
    </source>
</evidence>
<accession>A0A0B1SKB3</accession>
<dbReference type="EMBL" id="KN570825">
    <property type="protein sequence ID" value="KHJ83962.1"/>
    <property type="molecule type" value="Genomic_DNA"/>
</dbReference>
<dbReference type="InterPro" id="IPR013087">
    <property type="entry name" value="Znf_C2H2_type"/>
</dbReference>
<evidence type="ECO:0000256" key="10">
    <source>
        <dbReference type="PROSITE-ProRule" id="PRU00042"/>
    </source>
</evidence>
<organism evidence="12 13">
    <name type="scientific">Oesophagostomum dentatum</name>
    <name type="common">Nodular worm</name>
    <dbReference type="NCBI Taxonomy" id="61180"/>
    <lineage>
        <taxon>Eukaryota</taxon>
        <taxon>Metazoa</taxon>
        <taxon>Ecdysozoa</taxon>
        <taxon>Nematoda</taxon>
        <taxon>Chromadorea</taxon>
        <taxon>Rhabditida</taxon>
        <taxon>Rhabditina</taxon>
        <taxon>Rhabditomorpha</taxon>
        <taxon>Strongyloidea</taxon>
        <taxon>Strongylidae</taxon>
        <taxon>Oesophagostomum</taxon>
    </lineage>
</organism>
<keyword evidence="9" id="KW-0539">Nucleus</keyword>
<keyword evidence="6" id="KW-0805">Transcription regulation</keyword>
<dbReference type="SMART" id="SM00355">
    <property type="entry name" value="ZnF_C2H2"/>
    <property type="match status" value="1"/>
</dbReference>
<feature type="domain" description="C2H2-type" evidence="11">
    <location>
        <begin position="25"/>
        <end position="52"/>
    </location>
</feature>
<keyword evidence="8" id="KW-0804">Transcription</keyword>
<keyword evidence="13" id="KW-1185">Reference proteome</keyword>
<dbReference type="PROSITE" id="PS50157">
    <property type="entry name" value="ZINC_FINGER_C2H2_2"/>
    <property type="match status" value="1"/>
</dbReference>
<dbReference type="AlphaFoldDB" id="A0A0B1SKB3"/>
<dbReference type="Proteomes" id="UP000053660">
    <property type="component" value="Unassembled WGS sequence"/>
</dbReference>
<dbReference type="OrthoDB" id="10068874at2759"/>
<dbReference type="Pfam" id="PF00096">
    <property type="entry name" value="zf-C2H2"/>
    <property type="match status" value="1"/>
</dbReference>
<dbReference type="SUPFAM" id="SSF57667">
    <property type="entry name" value="beta-beta-alpha zinc fingers"/>
    <property type="match status" value="1"/>
</dbReference>
<evidence type="ECO:0000256" key="9">
    <source>
        <dbReference type="ARBA" id="ARBA00023242"/>
    </source>
</evidence>
<keyword evidence="5" id="KW-0862">Zinc</keyword>
<evidence type="ECO:0000256" key="8">
    <source>
        <dbReference type="ARBA" id="ARBA00023163"/>
    </source>
</evidence>
<protein>
    <submittedName>
        <fullName evidence="12">Zinc finger, C2H2 type</fullName>
    </submittedName>
</protein>
<evidence type="ECO:0000313" key="12">
    <source>
        <dbReference type="EMBL" id="KHJ83962.1"/>
    </source>
</evidence>
<reference evidence="12 13" key="1">
    <citation type="submission" date="2014-03" db="EMBL/GenBank/DDBJ databases">
        <title>Draft genome of the hookworm Oesophagostomum dentatum.</title>
        <authorList>
            <person name="Mitreva M."/>
        </authorList>
    </citation>
    <scope>NUCLEOTIDE SEQUENCE [LARGE SCALE GENOMIC DNA]</scope>
    <source>
        <strain evidence="12 13">OD-Hann</strain>
    </source>
</reference>
<keyword evidence="2" id="KW-0479">Metal-binding</keyword>
<proteinExistence type="predicted"/>
<evidence type="ECO:0000256" key="1">
    <source>
        <dbReference type="ARBA" id="ARBA00004123"/>
    </source>
</evidence>